<reference evidence="1" key="1">
    <citation type="journal article" date="2013" name="Nat. Commun.">
        <title>Whole-genome sequencing of Oryza brachyantha reveals mechanisms underlying Oryza genome evolution.</title>
        <authorList>
            <person name="Chen J."/>
            <person name="Huang Q."/>
            <person name="Gao D."/>
            <person name="Wang J."/>
            <person name="Lang Y."/>
            <person name="Liu T."/>
            <person name="Li B."/>
            <person name="Bai Z."/>
            <person name="Luis Goicoechea J."/>
            <person name="Liang C."/>
            <person name="Chen C."/>
            <person name="Zhang W."/>
            <person name="Sun S."/>
            <person name="Liao Y."/>
            <person name="Zhang X."/>
            <person name="Yang L."/>
            <person name="Song C."/>
            <person name="Wang M."/>
            <person name="Shi J."/>
            <person name="Liu G."/>
            <person name="Liu J."/>
            <person name="Zhou H."/>
            <person name="Zhou W."/>
            <person name="Yu Q."/>
            <person name="An N."/>
            <person name="Chen Y."/>
            <person name="Cai Q."/>
            <person name="Wang B."/>
            <person name="Liu B."/>
            <person name="Min J."/>
            <person name="Huang Y."/>
            <person name="Wu H."/>
            <person name="Li Z."/>
            <person name="Zhang Y."/>
            <person name="Yin Y."/>
            <person name="Song W."/>
            <person name="Jiang J."/>
            <person name="Jackson S.A."/>
            <person name="Wing R.A."/>
            <person name="Wang J."/>
            <person name="Chen M."/>
        </authorList>
    </citation>
    <scope>NUCLEOTIDE SEQUENCE [LARGE SCALE GENOMIC DNA]</scope>
    <source>
        <strain evidence="1">cv. IRGC 101232</strain>
    </source>
</reference>
<evidence type="ECO:0000313" key="2">
    <source>
        <dbReference type="Proteomes" id="UP000006038"/>
    </source>
</evidence>
<dbReference type="HOGENOM" id="CLU_1858595_0_0_1"/>
<name>J3NEN2_ORYBR</name>
<keyword evidence="2" id="KW-1185">Reference proteome</keyword>
<protein>
    <submittedName>
        <fullName evidence="1">Uncharacterized protein</fullName>
    </submittedName>
</protein>
<reference evidence="1" key="2">
    <citation type="submission" date="2013-04" db="UniProtKB">
        <authorList>
            <consortium name="EnsemblPlants"/>
        </authorList>
    </citation>
    <scope>IDENTIFICATION</scope>
</reference>
<organism evidence="1">
    <name type="scientific">Oryza brachyantha</name>
    <name type="common">malo sina</name>
    <dbReference type="NCBI Taxonomy" id="4533"/>
    <lineage>
        <taxon>Eukaryota</taxon>
        <taxon>Viridiplantae</taxon>
        <taxon>Streptophyta</taxon>
        <taxon>Embryophyta</taxon>
        <taxon>Tracheophyta</taxon>
        <taxon>Spermatophyta</taxon>
        <taxon>Magnoliopsida</taxon>
        <taxon>Liliopsida</taxon>
        <taxon>Poales</taxon>
        <taxon>Poaceae</taxon>
        <taxon>BOP clade</taxon>
        <taxon>Oryzoideae</taxon>
        <taxon>Oryzeae</taxon>
        <taxon>Oryzinae</taxon>
        <taxon>Oryza</taxon>
    </lineage>
</organism>
<accession>J3NEN2</accession>
<dbReference type="Gramene" id="OB12G24400.1">
    <property type="protein sequence ID" value="OB12G24400.1"/>
    <property type="gene ID" value="OB12G24400"/>
</dbReference>
<dbReference type="OMA" id="TECNKRV"/>
<sequence length="168" mass="18196">MDGAAAAAAAAGVPTVLVRGGDGVVFRVQARRLVELAPGFNWDLPTIASIDVYGAVQEYRVAVRDFTDPATGEVLDRDGLQHRVDGIFAEWVQGVEELGHLVRAATDLGMNDLLTECNKRVQELPLVEQQQVMQFSQNAPGHLFGFLNAENIRYGDAFHSTGIEFTAA</sequence>
<dbReference type="AlphaFoldDB" id="J3NEN2"/>
<dbReference type="Proteomes" id="UP000006038">
    <property type="component" value="Chromosome 12"/>
</dbReference>
<dbReference type="EnsemblPlants" id="OB12G24400.1">
    <property type="protein sequence ID" value="OB12G24400.1"/>
    <property type="gene ID" value="OB12G24400"/>
</dbReference>
<proteinExistence type="predicted"/>
<evidence type="ECO:0000313" key="1">
    <source>
        <dbReference type="EnsemblPlants" id="OB12G24400.1"/>
    </source>
</evidence>